<dbReference type="SUPFAM" id="SSF47413">
    <property type="entry name" value="lambda repressor-like DNA-binding domains"/>
    <property type="match status" value="1"/>
</dbReference>
<dbReference type="GeneID" id="66260819"/>
<proteinExistence type="predicted"/>
<evidence type="ECO:0000313" key="6">
    <source>
        <dbReference type="Proteomes" id="UP000230008"/>
    </source>
</evidence>
<evidence type="ECO:0000313" key="5">
    <source>
        <dbReference type="Proteomes" id="UP000229055"/>
    </source>
</evidence>
<reference evidence="5 6" key="1">
    <citation type="submission" date="2016-10" db="EMBL/GenBank/DDBJ databases">
        <authorList>
            <person name="Chevignon G."/>
        </authorList>
    </citation>
    <scope>NUCLEOTIDE SEQUENCE [LARGE SCALE GENOMIC DNA]</scope>
    <source>
        <strain evidence="6">A2C</strain>
        <strain evidence="5">ZA17</strain>
    </source>
</reference>
<dbReference type="AlphaFoldDB" id="A0A2D3TCT2"/>
<dbReference type="RefSeq" id="WP_015873528.1">
    <property type="nucleotide sequence ID" value="NZ_CADIJH010000041.1"/>
</dbReference>
<dbReference type="EMBL" id="CP017613">
    <property type="protein sequence ID" value="ATW33630.1"/>
    <property type="molecule type" value="Genomic_DNA"/>
</dbReference>
<evidence type="ECO:0000313" key="3">
    <source>
        <dbReference type="EMBL" id="ATW29684.1"/>
    </source>
</evidence>
<reference evidence="5 6" key="3">
    <citation type="submission" date="2017-11" db="EMBL/GenBank/DDBJ databases">
        <title>PacBio sequencing of new strain of the secondary endosymbiont Candidatus Hamiltonella defensa.</title>
        <authorList>
            <person name="Strand M.R."/>
            <person name="Oliver K."/>
        </authorList>
    </citation>
    <scope>NUCLEOTIDE SEQUENCE [LARGE SCALE GENOMIC DNA]</scope>
    <source>
        <strain evidence="6">A2C</strain>
        <strain evidence="5">ZA17</strain>
    </source>
</reference>
<dbReference type="Proteomes" id="UP000792865">
    <property type="component" value="Chromosome"/>
</dbReference>
<name>A0A2D3TCT2_9ENTR</name>
<evidence type="ECO:0000313" key="2">
    <source>
        <dbReference type="EMBL" id="ASV33327.1"/>
    </source>
</evidence>
<accession>A0A2D3TCT2</accession>
<dbReference type="PANTHER" id="PTHR40455:SF1">
    <property type="entry name" value="ANTITOXIN HIGA"/>
    <property type="match status" value="1"/>
</dbReference>
<dbReference type="SMART" id="SM00530">
    <property type="entry name" value="HTH_XRE"/>
    <property type="match status" value="1"/>
</dbReference>
<dbReference type="CDD" id="cd00093">
    <property type="entry name" value="HTH_XRE"/>
    <property type="match status" value="1"/>
</dbReference>
<evidence type="ECO:0000259" key="1">
    <source>
        <dbReference type="PROSITE" id="PS50943"/>
    </source>
</evidence>
<dbReference type="InterPro" id="IPR010982">
    <property type="entry name" value="Lambda_DNA-bd_dom_sf"/>
</dbReference>
<dbReference type="InterPro" id="IPR039060">
    <property type="entry name" value="Antitox_HigA"/>
</dbReference>
<dbReference type="Proteomes" id="UP000229055">
    <property type="component" value="Chromosome"/>
</dbReference>
<gene>
    <name evidence="3" type="ORF">BJP41_04225</name>
    <name evidence="4" type="ORF">BJP43_04305</name>
    <name evidence="2" type="ORF">CJJ18_03820</name>
</gene>
<evidence type="ECO:0000313" key="4">
    <source>
        <dbReference type="EMBL" id="ATW33630.1"/>
    </source>
</evidence>
<dbReference type="PROSITE" id="PS50943">
    <property type="entry name" value="HTH_CROC1"/>
    <property type="match status" value="1"/>
</dbReference>
<dbReference type="Proteomes" id="UP000230008">
    <property type="component" value="Chromosome"/>
</dbReference>
<dbReference type="PANTHER" id="PTHR40455">
    <property type="entry name" value="ANTITOXIN HIGA"/>
    <property type="match status" value="1"/>
</dbReference>
<reference evidence="2" key="2">
    <citation type="submission" date="2017-08" db="EMBL/GenBank/DDBJ databases">
        <title>Genome sequence of Candidatus Hamiltonella defensa from Acyrthosiphon pisum strain MI47.</title>
        <authorList>
            <person name="Patel V.A."/>
            <person name="Chevignon G."/>
            <person name="Russell J.A."/>
            <person name="Oliver K.M."/>
        </authorList>
    </citation>
    <scope>NUCLEOTIDE SEQUENCE</scope>
    <source>
        <strain evidence="2">MI47</strain>
    </source>
</reference>
<dbReference type="GO" id="GO:0001046">
    <property type="term" value="F:core promoter sequence-specific DNA binding"/>
    <property type="evidence" value="ECO:0007669"/>
    <property type="project" value="TreeGrafter"/>
</dbReference>
<dbReference type="Gene3D" id="1.10.260.40">
    <property type="entry name" value="lambda repressor-like DNA-binding domains"/>
    <property type="match status" value="1"/>
</dbReference>
<sequence length="136" mass="15335">MITEAIHATKELVKAVPLLGGSHSQSDYKAALELVNYLIDKDDENPLIDILSIKISEYEENSEQFYEFNKALEAMPTGVAVLRVLMDQYHLKQTDLKNEIGSKSLVSQILNGKRSLTIAHIRALSARFNVRCELFI</sequence>
<dbReference type="EMBL" id="CP022932">
    <property type="protein sequence ID" value="ASV33327.1"/>
    <property type="molecule type" value="Genomic_DNA"/>
</dbReference>
<dbReference type="OMA" id="LMEQHAL"/>
<organism evidence="4 5">
    <name type="scientific">Candidatus Williamhamiltonella defendens</name>
    <dbReference type="NCBI Taxonomy" id="138072"/>
    <lineage>
        <taxon>Bacteria</taxon>
        <taxon>Pseudomonadati</taxon>
        <taxon>Pseudomonadota</taxon>
        <taxon>Gammaproteobacteria</taxon>
        <taxon>Enterobacterales</taxon>
        <taxon>Enterobacteriaceae</taxon>
        <taxon>aphid secondary symbionts</taxon>
        <taxon>Candidatus Williamhamiltonella</taxon>
    </lineage>
</organism>
<protein>
    <submittedName>
        <fullName evidence="4">Transcriptional regulator</fullName>
    </submittedName>
</protein>
<feature type="domain" description="HTH cro/C1-type" evidence="1">
    <location>
        <begin position="82"/>
        <end position="135"/>
    </location>
</feature>
<reference evidence="4" key="4">
    <citation type="journal article" date="2018" name="Genome Biol. Evol.">
        <title>Culture-Facilitated Comparative Genomics of the Facultative Symbiont Hamiltonella defensa.</title>
        <authorList>
            <person name="Chevignon G."/>
            <person name="Boyd B.M."/>
            <person name="Brandt J.W."/>
            <person name="Oliver K.M."/>
            <person name="Strand M.R."/>
        </authorList>
    </citation>
    <scope>NUCLEOTIDE SEQUENCE</scope>
    <source>
        <strain evidence="3">A2C</strain>
        <strain evidence="4">ZA17</strain>
    </source>
</reference>
<dbReference type="InterPro" id="IPR001387">
    <property type="entry name" value="Cro/C1-type_HTH"/>
</dbReference>
<dbReference type="GO" id="GO:0006355">
    <property type="term" value="P:regulation of DNA-templated transcription"/>
    <property type="evidence" value="ECO:0007669"/>
    <property type="project" value="InterPro"/>
</dbReference>
<dbReference type="Pfam" id="PF01381">
    <property type="entry name" value="HTH_3"/>
    <property type="match status" value="1"/>
</dbReference>
<dbReference type="EMBL" id="CP017606">
    <property type="protein sequence ID" value="ATW29684.1"/>
    <property type="molecule type" value="Genomic_DNA"/>
</dbReference>